<dbReference type="PROSITE" id="PS50109">
    <property type="entry name" value="HIS_KIN"/>
    <property type="match status" value="1"/>
</dbReference>
<keyword evidence="5" id="KW-0418">Kinase</keyword>
<dbReference type="InterPro" id="IPR003661">
    <property type="entry name" value="HisK_dim/P_dom"/>
</dbReference>
<dbReference type="InterPro" id="IPR036890">
    <property type="entry name" value="HATPase_C_sf"/>
</dbReference>
<dbReference type="SMART" id="SM00388">
    <property type="entry name" value="HisKA"/>
    <property type="match status" value="1"/>
</dbReference>
<dbReference type="FunFam" id="3.30.565.10:FF:000006">
    <property type="entry name" value="Sensor histidine kinase WalK"/>
    <property type="match status" value="1"/>
</dbReference>
<accession>A0A9X2ZYL6</accession>
<dbReference type="PANTHER" id="PTHR43047:SF64">
    <property type="entry name" value="HISTIDINE KINASE CONTAINING CHEY-HOMOLOGOUS RECEIVER DOMAIN AND PAS DOMAIN-RELATED"/>
    <property type="match status" value="1"/>
</dbReference>
<dbReference type="Pfam" id="PF02518">
    <property type="entry name" value="HATPase_c"/>
    <property type="match status" value="1"/>
</dbReference>
<evidence type="ECO:0000313" key="10">
    <source>
        <dbReference type="Proteomes" id="UP001155040"/>
    </source>
</evidence>
<evidence type="ECO:0000313" key="9">
    <source>
        <dbReference type="EMBL" id="MCS4036118.1"/>
    </source>
</evidence>
<feature type="domain" description="PAC" evidence="8">
    <location>
        <begin position="117"/>
        <end position="169"/>
    </location>
</feature>
<dbReference type="InterPro" id="IPR035965">
    <property type="entry name" value="PAS-like_dom_sf"/>
</dbReference>
<evidence type="ECO:0000256" key="3">
    <source>
        <dbReference type="ARBA" id="ARBA00022553"/>
    </source>
</evidence>
<dbReference type="EC" id="2.7.13.3" evidence="2"/>
<dbReference type="SUPFAM" id="SSF55874">
    <property type="entry name" value="ATPase domain of HSP90 chaperone/DNA topoisomerase II/histidine kinase"/>
    <property type="match status" value="1"/>
</dbReference>
<sequence>MAVSRDVTDEKERERALRGRRDKVEALYETADRLLTARSTDEIATVLVEIIREAFGHQGVSVRANERAKEVLGIERSEVTERAFDDPEWGITTVDGRPIPDADLPFRRVLRNQEPVFGYEHAIEWPDGTRRILSVSGAPLQDVEGTAQGALFHLNDITERTEQEQMLRRRTEKIEALYEATRRLLRAGSREAVAAEVHGVLQDVFAYPFRHTAFVEAGEIIPKKTTAEGDADLPAPSPQPVDGDTVAARALKAEEAVVVPDTAALENDIDYGDLRAAAGVPIGRRGVIIAGTSDEGDFDRLNLRLLEVLGGYAALVLERLRREEELRGAKDRAEAARADAEQARDDARKAARLKSAFLANMSHEIRTPLTSIIGFAEVLGAEVGALDASAAGSLEQKAHLIEQGGKRLLDTLEGVLNLSKLEAGQMELDRRPVDLADRARRTAEELKPKATDKGVRLQVETGTGPVRARADEGGVQIVVQNLLSNAIKYTNEGGGVRVRTYREDGAAVLEVEDTGIGMEPEAAKELFQPFRQASEGIGRKYEGSGVGLAVTQKATEEMDGDIEVDTEKGDGSRFVVRLPRAESAADAEA</sequence>
<dbReference type="SUPFAM" id="SSF55781">
    <property type="entry name" value="GAF domain-like"/>
    <property type="match status" value="1"/>
</dbReference>
<protein>
    <recommendedName>
        <fullName evidence="2">histidine kinase</fullName>
        <ecNumber evidence="2">2.7.13.3</ecNumber>
    </recommendedName>
</protein>
<feature type="domain" description="PAC" evidence="8">
    <location>
        <begin position="1"/>
        <end position="19"/>
    </location>
</feature>
<dbReference type="Gene3D" id="3.30.565.10">
    <property type="entry name" value="Histidine kinase-like ATPase, C-terminal domain"/>
    <property type="match status" value="1"/>
</dbReference>
<dbReference type="PANTHER" id="PTHR43047">
    <property type="entry name" value="TWO-COMPONENT HISTIDINE PROTEIN KINASE"/>
    <property type="match status" value="1"/>
</dbReference>
<dbReference type="Pfam" id="PF08448">
    <property type="entry name" value="PAS_4"/>
    <property type="match status" value="1"/>
</dbReference>
<dbReference type="CDD" id="cd00082">
    <property type="entry name" value="HisKA"/>
    <property type="match status" value="1"/>
</dbReference>
<dbReference type="SMART" id="SM00387">
    <property type="entry name" value="HATPase_c"/>
    <property type="match status" value="1"/>
</dbReference>
<dbReference type="InterPro" id="IPR036097">
    <property type="entry name" value="HisK_dim/P_sf"/>
</dbReference>
<dbReference type="PRINTS" id="PR00344">
    <property type="entry name" value="BCTRLSENSOR"/>
</dbReference>
<dbReference type="Gene3D" id="3.30.450.40">
    <property type="match status" value="1"/>
</dbReference>
<evidence type="ECO:0000256" key="6">
    <source>
        <dbReference type="SAM" id="Coils"/>
    </source>
</evidence>
<dbReference type="Pfam" id="PF13185">
    <property type="entry name" value="GAF_2"/>
    <property type="match status" value="1"/>
</dbReference>
<dbReference type="NCBIfam" id="TIGR00229">
    <property type="entry name" value="sensory_box"/>
    <property type="match status" value="1"/>
</dbReference>
<dbReference type="SUPFAM" id="SSF47384">
    <property type="entry name" value="Homodimeric domain of signal transducing histidine kinase"/>
    <property type="match status" value="1"/>
</dbReference>
<dbReference type="InterPro" id="IPR005467">
    <property type="entry name" value="His_kinase_dom"/>
</dbReference>
<comment type="caution">
    <text evidence="9">The sequence shown here is derived from an EMBL/GenBank/DDBJ whole genome shotgun (WGS) entry which is preliminary data.</text>
</comment>
<organism evidence="9 10">
    <name type="scientific">Salinibacter ruber</name>
    <dbReference type="NCBI Taxonomy" id="146919"/>
    <lineage>
        <taxon>Bacteria</taxon>
        <taxon>Pseudomonadati</taxon>
        <taxon>Rhodothermota</taxon>
        <taxon>Rhodothermia</taxon>
        <taxon>Rhodothermales</taxon>
        <taxon>Salinibacteraceae</taxon>
        <taxon>Salinibacter</taxon>
    </lineage>
</organism>
<dbReference type="AlphaFoldDB" id="A0A9X2ZYL6"/>
<evidence type="ECO:0000256" key="2">
    <source>
        <dbReference type="ARBA" id="ARBA00012438"/>
    </source>
</evidence>
<dbReference type="Gene3D" id="3.30.450.20">
    <property type="entry name" value="PAS domain"/>
    <property type="match status" value="1"/>
</dbReference>
<dbReference type="SUPFAM" id="SSF55785">
    <property type="entry name" value="PYP-like sensor domain (PAS domain)"/>
    <property type="match status" value="1"/>
</dbReference>
<evidence type="ECO:0000259" key="8">
    <source>
        <dbReference type="PROSITE" id="PS50113"/>
    </source>
</evidence>
<comment type="catalytic activity">
    <reaction evidence="1">
        <text>ATP + protein L-histidine = ADP + protein N-phospho-L-histidine.</text>
        <dbReference type="EC" id="2.7.13.3"/>
    </reaction>
</comment>
<evidence type="ECO:0000256" key="5">
    <source>
        <dbReference type="ARBA" id="ARBA00022777"/>
    </source>
</evidence>
<keyword evidence="6" id="KW-0175">Coiled coil</keyword>
<dbReference type="InterPro" id="IPR000014">
    <property type="entry name" value="PAS"/>
</dbReference>
<dbReference type="Pfam" id="PF00512">
    <property type="entry name" value="HisKA"/>
    <property type="match status" value="1"/>
</dbReference>
<dbReference type="GO" id="GO:0000155">
    <property type="term" value="F:phosphorelay sensor kinase activity"/>
    <property type="evidence" value="ECO:0007669"/>
    <property type="project" value="InterPro"/>
</dbReference>
<evidence type="ECO:0000259" key="7">
    <source>
        <dbReference type="PROSITE" id="PS50109"/>
    </source>
</evidence>
<evidence type="ECO:0000256" key="4">
    <source>
        <dbReference type="ARBA" id="ARBA00022679"/>
    </source>
</evidence>
<feature type="domain" description="Histidine kinase" evidence="7">
    <location>
        <begin position="360"/>
        <end position="582"/>
    </location>
</feature>
<gene>
    <name evidence="9" type="ORF">GGQ01_001173</name>
</gene>
<feature type="coiled-coil region" evidence="6">
    <location>
        <begin position="323"/>
        <end position="353"/>
    </location>
</feature>
<dbReference type="Proteomes" id="UP001155040">
    <property type="component" value="Unassembled WGS sequence"/>
</dbReference>
<dbReference type="InterPro" id="IPR029016">
    <property type="entry name" value="GAF-like_dom_sf"/>
</dbReference>
<name>A0A9X2ZYL6_9BACT</name>
<dbReference type="InterPro" id="IPR003018">
    <property type="entry name" value="GAF"/>
</dbReference>
<dbReference type="InterPro" id="IPR000700">
    <property type="entry name" value="PAS-assoc_C"/>
</dbReference>
<keyword evidence="3" id="KW-0597">Phosphoprotein</keyword>
<dbReference type="EMBL" id="JANUBF010000006">
    <property type="protein sequence ID" value="MCS4036118.1"/>
    <property type="molecule type" value="Genomic_DNA"/>
</dbReference>
<reference evidence="9" key="1">
    <citation type="submission" date="2022-08" db="EMBL/GenBank/DDBJ databases">
        <title>Genomic Encyclopedia of Type Strains, Phase V (KMG-V): Genome sequencing to study the core and pangenomes of soil and plant-associated prokaryotes.</title>
        <authorList>
            <person name="Whitman W."/>
        </authorList>
    </citation>
    <scope>NUCLEOTIDE SEQUENCE</scope>
    <source>
        <strain evidence="9">SP3012</strain>
    </source>
</reference>
<dbReference type="InterPro" id="IPR003594">
    <property type="entry name" value="HATPase_dom"/>
</dbReference>
<keyword evidence="4" id="KW-0808">Transferase</keyword>
<dbReference type="Gene3D" id="1.10.287.130">
    <property type="match status" value="1"/>
</dbReference>
<dbReference type="PROSITE" id="PS50113">
    <property type="entry name" value="PAC"/>
    <property type="match status" value="2"/>
</dbReference>
<dbReference type="InterPro" id="IPR013656">
    <property type="entry name" value="PAS_4"/>
</dbReference>
<dbReference type="RefSeq" id="WP_259090767.1">
    <property type="nucleotide sequence ID" value="NZ_JANTZY010000001.1"/>
</dbReference>
<dbReference type="InterPro" id="IPR004358">
    <property type="entry name" value="Sig_transdc_His_kin-like_C"/>
</dbReference>
<proteinExistence type="predicted"/>
<evidence type="ECO:0000256" key="1">
    <source>
        <dbReference type="ARBA" id="ARBA00000085"/>
    </source>
</evidence>